<dbReference type="EC" id="2.5.1.129" evidence="5"/>
<feature type="binding site" evidence="5">
    <location>
        <position position="37"/>
    </location>
    <ligand>
        <name>FMN</name>
        <dbReference type="ChEBI" id="CHEBI:58210"/>
    </ligand>
</feature>
<dbReference type="InterPro" id="IPR003382">
    <property type="entry name" value="Flavoprotein"/>
</dbReference>
<evidence type="ECO:0000259" key="6">
    <source>
        <dbReference type="Pfam" id="PF02441"/>
    </source>
</evidence>
<organism evidence="7 8">
    <name type="scientific">Pseudoflavonifractor hominis</name>
    <dbReference type="NCBI Taxonomy" id="2763059"/>
    <lineage>
        <taxon>Bacteria</taxon>
        <taxon>Bacillati</taxon>
        <taxon>Bacillota</taxon>
        <taxon>Clostridia</taxon>
        <taxon>Eubacteriales</taxon>
        <taxon>Oscillospiraceae</taxon>
        <taxon>Pseudoflavonifractor</taxon>
    </lineage>
</organism>
<dbReference type="EMBL" id="JACOPR010000002">
    <property type="protein sequence ID" value="MBC5729775.1"/>
    <property type="molecule type" value="Genomic_DNA"/>
</dbReference>
<name>A0ABR7HQH4_9FIRM</name>
<dbReference type="Proteomes" id="UP000660021">
    <property type="component" value="Unassembled WGS sequence"/>
</dbReference>
<keyword evidence="2 5" id="KW-0285">Flavoprotein</keyword>
<comment type="caution">
    <text evidence="7">The sequence shown here is derived from an EMBL/GenBank/DDBJ whole genome shotgun (WGS) entry which is preliminary data.</text>
</comment>
<dbReference type="NCBIfam" id="NF004685">
    <property type="entry name" value="PRK06029.1"/>
    <property type="match status" value="1"/>
</dbReference>
<accession>A0ABR7HQH4</accession>
<keyword evidence="8" id="KW-1185">Reference proteome</keyword>
<comment type="catalytic activity">
    <reaction evidence="5">
        <text>dimethylallyl phosphate + FMNH2 = prenylated FMNH2 + phosphate</text>
        <dbReference type="Rhea" id="RHEA:37743"/>
        <dbReference type="ChEBI" id="CHEBI:43474"/>
        <dbReference type="ChEBI" id="CHEBI:57618"/>
        <dbReference type="ChEBI" id="CHEBI:87467"/>
        <dbReference type="ChEBI" id="CHEBI:88052"/>
        <dbReference type="EC" id="2.5.1.129"/>
    </reaction>
</comment>
<feature type="binding site" evidence="5">
    <location>
        <position position="184"/>
    </location>
    <ligand>
        <name>dimethylallyl phosphate</name>
        <dbReference type="ChEBI" id="CHEBI:88052"/>
    </ligand>
</feature>
<dbReference type="InterPro" id="IPR004507">
    <property type="entry name" value="UbiX-like"/>
</dbReference>
<comment type="similarity">
    <text evidence="5">Belongs to the UbiX/PAD1 family.</text>
</comment>
<protein>
    <recommendedName>
        <fullName evidence="5">Flavin prenyltransferase UbiX</fullName>
        <ecNumber evidence="5">2.5.1.129</ecNumber>
    </recommendedName>
</protein>
<feature type="binding site" evidence="5">
    <location>
        <begin position="103"/>
        <end position="106"/>
    </location>
    <ligand>
        <name>FMN</name>
        <dbReference type="ChEBI" id="CHEBI:58210"/>
    </ligand>
</feature>
<comment type="function">
    <text evidence="5">Flavin prenyltransferase that catalyzes the synthesis of the prenylated FMN cofactor (prenyl-FMN) for 4-hydroxy-3-polyprenylbenzoic acid decarboxylase UbiD. The prenyltransferase is metal-independent and links a dimethylallyl moiety from dimethylallyl monophosphate (DMAP) to the flavin N5 and C6 atoms of FMN.</text>
</comment>
<dbReference type="PANTHER" id="PTHR43374:SF1">
    <property type="entry name" value="FLAVIN PRENYLTRANSFERASE PAD1, MITOCHONDRIAL"/>
    <property type="match status" value="1"/>
</dbReference>
<keyword evidence="4 5" id="KW-0808">Transferase</keyword>
<evidence type="ECO:0000313" key="8">
    <source>
        <dbReference type="Proteomes" id="UP000660021"/>
    </source>
</evidence>
<dbReference type="SUPFAM" id="SSF52507">
    <property type="entry name" value="Homo-oligomeric flavin-containing Cys decarboxylases, HFCD"/>
    <property type="match status" value="1"/>
</dbReference>
<feature type="binding site" evidence="5">
    <location>
        <position position="168"/>
    </location>
    <ligand>
        <name>dimethylallyl phosphate</name>
        <dbReference type="ChEBI" id="CHEBI:88052"/>
    </ligand>
</feature>
<evidence type="ECO:0000256" key="1">
    <source>
        <dbReference type="ARBA" id="ARBA00022602"/>
    </source>
</evidence>
<keyword evidence="3 5" id="KW-0288">FMN</keyword>
<feature type="domain" description="Flavoprotein" evidence="6">
    <location>
        <begin position="4"/>
        <end position="189"/>
    </location>
</feature>
<evidence type="ECO:0000256" key="5">
    <source>
        <dbReference type="HAMAP-Rule" id="MF_01984"/>
    </source>
</evidence>
<dbReference type="RefSeq" id="WP_186962984.1">
    <property type="nucleotide sequence ID" value="NZ_JACOPR010000002.1"/>
</dbReference>
<dbReference type="InterPro" id="IPR036551">
    <property type="entry name" value="Flavin_trans-like"/>
</dbReference>
<dbReference type="NCBIfam" id="TIGR00421">
    <property type="entry name" value="ubiX_pad"/>
    <property type="match status" value="1"/>
</dbReference>
<evidence type="ECO:0000256" key="2">
    <source>
        <dbReference type="ARBA" id="ARBA00022630"/>
    </source>
</evidence>
<gene>
    <name evidence="5" type="primary">ubiX</name>
    <name evidence="7" type="ORF">H8S34_02870</name>
</gene>
<dbReference type="HAMAP" id="MF_01984">
    <property type="entry name" value="ubiX_pad"/>
    <property type="match status" value="1"/>
</dbReference>
<dbReference type="Pfam" id="PF02441">
    <property type="entry name" value="Flavoprotein"/>
    <property type="match status" value="1"/>
</dbReference>
<dbReference type="Gene3D" id="3.40.50.1950">
    <property type="entry name" value="Flavin prenyltransferase-like"/>
    <property type="match status" value="1"/>
</dbReference>
<dbReference type="PANTHER" id="PTHR43374">
    <property type="entry name" value="FLAVIN PRENYLTRANSFERASE"/>
    <property type="match status" value="1"/>
</dbReference>
<feature type="binding site" evidence="5">
    <location>
        <begin position="11"/>
        <end position="13"/>
    </location>
    <ligand>
        <name>FMN</name>
        <dbReference type="ChEBI" id="CHEBI:58210"/>
    </ligand>
</feature>
<sequence length="203" mass="22170">MGGRYIVGITGASGSLYAEAVIRRLLKAGCEVHLCLTRAGQIVVREELPWQWPEGAAPEEIQAALRSRFQCGEELRYYDIHAIGARIASGSFRTDGMVVVPCSMGTLSAIAHGSSHNLLERAADVVLKERGKLVLAVRETPFSTIHLQNMLTLSQCGAVIMPACPSFYHAPSSLEELADFFAGRLLDQLGRSDDSIRRWEGID</sequence>
<evidence type="ECO:0000256" key="3">
    <source>
        <dbReference type="ARBA" id="ARBA00022643"/>
    </source>
</evidence>
<comment type="caution">
    <text evidence="5">Lacks conserved residue(s) required for the propagation of feature annotation.</text>
</comment>
<evidence type="ECO:0000256" key="4">
    <source>
        <dbReference type="ARBA" id="ARBA00022679"/>
    </source>
</evidence>
<evidence type="ECO:0000313" key="7">
    <source>
        <dbReference type="EMBL" id="MBC5729775.1"/>
    </source>
</evidence>
<feature type="binding site" evidence="5">
    <location>
        <position position="138"/>
    </location>
    <ligand>
        <name>FMN</name>
        <dbReference type="ChEBI" id="CHEBI:58210"/>
    </ligand>
</feature>
<proteinExistence type="inferred from homology"/>
<keyword evidence="1 5" id="KW-0637">Prenyltransferase</keyword>
<reference evidence="7 8" key="1">
    <citation type="submission" date="2020-08" db="EMBL/GenBank/DDBJ databases">
        <title>Genome public.</title>
        <authorList>
            <person name="Liu C."/>
            <person name="Sun Q."/>
        </authorList>
    </citation>
    <scope>NUCLEOTIDE SEQUENCE [LARGE SCALE GENOMIC DNA]</scope>
    <source>
        <strain evidence="7 8">New-38</strain>
    </source>
</reference>